<dbReference type="Pfam" id="PF03401">
    <property type="entry name" value="TctC"/>
    <property type="match status" value="1"/>
</dbReference>
<dbReference type="CDD" id="cd07012">
    <property type="entry name" value="PBP2_Bug_TTT"/>
    <property type="match status" value="1"/>
</dbReference>
<dbReference type="InterPro" id="IPR042100">
    <property type="entry name" value="Bug_dom1"/>
</dbReference>
<comment type="similarity">
    <text evidence="1">Belongs to the UPF0065 (bug) family.</text>
</comment>
<dbReference type="EMBL" id="BAABGJ010000009">
    <property type="protein sequence ID" value="GAA4334550.1"/>
    <property type="molecule type" value="Genomic_DNA"/>
</dbReference>
<accession>A0ABP8H5G9</accession>
<dbReference type="PANTHER" id="PTHR42928">
    <property type="entry name" value="TRICARBOXYLATE-BINDING PROTEIN"/>
    <property type="match status" value="1"/>
</dbReference>
<dbReference type="InterPro" id="IPR005064">
    <property type="entry name" value="BUG"/>
</dbReference>
<comment type="caution">
    <text evidence="3">The sequence shown here is derived from an EMBL/GenBank/DDBJ whole genome shotgun (WGS) entry which is preliminary data.</text>
</comment>
<evidence type="ECO:0000313" key="4">
    <source>
        <dbReference type="Proteomes" id="UP001500975"/>
    </source>
</evidence>
<dbReference type="RefSeq" id="WP_345536359.1">
    <property type="nucleotide sequence ID" value="NZ_BAABGJ010000009.1"/>
</dbReference>
<keyword evidence="4" id="KW-1185">Reference proteome</keyword>
<keyword evidence="2" id="KW-0732">Signal</keyword>
<dbReference type="Gene3D" id="3.40.190.10">
    <property type="entry name" value="Periplasmic binding protein-like II"/>
    <property type="match status" value="1"/>
</dbReference>
<evidence type="ECO:0000256" key="1">
    <source>
        <dbReference type="ARBA" id="ARBA00006987"/>
    </source>
</evidence>
<gene>
    <name evidence="3" type="ORF">GCM10023165_10440</name>
</gene>
<proteinExistence type="inferred from homology"/>
<sequence length="327" mass="34455">MKLTHRIFRRAALGLALAATTGVALGQAAYPCKVVKIVSPYPPGGTTDILARLVAPGLAKELGTTVIVDNKGGASSNIGTEFVSGAPPDGCTLLLGNNTGIVINRNLYRLRLDPVKSLTPIVEVASVPLVLYVNASESAKTVDQLSAAIKAAPGKYSFASGGSGSPQHLMGEMLKLEMKLDMTHIPYRGQGPALQDVIAGQVPVAFETTTAIASQLGGGGRIRALATTGSTRSKSLPDVPTMKELGYANFVVENWYGIFAPAKTPAALTERLNRDLFKVLKSPEVSKSLADMGSRDVAGSSEQFSRFIAKELPYWESLVKRSGAKVD</sequence>
<dbReference type="Proteomes" id="UP001500975">
    <property type="component" value="Unassembled WGS sequence"/>
</dbReference>
<feature type="chain" id="PRO_5047050700" evidence="2">
    <location>
        <begin position="27"/>
        <end position="327"/>
    </location>
</feature>
<dbReference type="PANTHER" id="PTHR42928:SF5">
    <property type="entry name" value="BLR1237 PROTEIN"/>
    <property type="match status" value="1"/>
</dbReference>
<name>A0ABP8H5G9_9BURK</name>
<feature type="signal peptide" evidence="2">
    <location>
        <begin position="1"/>
        <end position="26"/>
    </location>
</feature>
<dbReference type="Gene3D" id="3.40.190.150">
    <property type="entry name" value="Bordetella uptake gene, domain 1"/>
    <property type="match status" value="1"/>
</dbReference>
<protein>
    <submittedName>
        <fullName evidence="3">Tripartite tricarboxylate transporter substrate binding protein</fullName>
    </submittedName>
</protein>
<organism evidence="3 4">
    <name type="scientific">Variovorax defluvii</name>
    <dbReference type="NCBI Taxonomy" id="913761"/>
    <lineage>
        <taxon>Bacteria</taxon>
        <taxon>Pseudomonadati</taxon>
        <taxon>Pseudomonadota</taxon>
        <taxon>Betaproteobacteria</taxon>
        <taxon>Burkholderiales</taxon>
        <taxon>Comamonadaceae</taxon>
        <taxon>Variovorax</taxon>
    </lineage>
</organism>
<dbReference type="SUPFAM" id="SSF53850">
    <property type="entry name" value="Periplasmic binding protein-like II"/>
    <property type="match status" value="1"/>
</dbReference>
<evidence type="ECO:0000256" key="2">
    <source>
        <dbReference type="SAM" id="SignalP"/>
    </source>
</evidence>
<dbReference type="PIRSF" id="PIRSF017082">
    <property type="entry name" value="YflP"/>
    <property type="match status" value="1"/>
</dbReference>
<evidence type="ECO:0000313" key="3">
    <source>
        <dbReference type="EMBL" id="GAA4334550.1"/>
    </source>
</evidence>
<reference evidence="4" key="1">
    <citation type="journal article" date="2019" name="Int. J. Syst. Evol. Microbiol.">
        <title>The Global Catalogue of Microorganisms (GCM) 10K type strain sequencing project: providing services to taxonomists for standard genome sequencing and annotation.</title>
        <authorList>
            <consortium name="The Broad Institute Genomics Platform"/>
            <consortium name="The Broad Institute Genome Sequencing Center for Infectious Disease"/>
            <person name="Wu L."/>
            <person name="Ma J."/>
        </authorList>
    </citation>
    <scope>NUCLEOTIDE SEQUENCE [LARGE SCALE GENOMIC DNA]</scope>
    <source>
        <strain evidence="4">JCM 17804</strain>
    </source>
</reference>